<dbReference type="GO" id="GO:0016651">
    <property type="term" value="F:oxidoreductase activity, acting on NAD(P)H"/>
    <property type="evidence" value="ECO:0007669"/>
    <property type="project" value="TreeGrafter"/>
</dbReference>
<dbReference type="InterPro" id="IPR028202">
    <property type="entry name" value="Reductase_C"/>
</dbReference>
<sequence length="551" mass="59874">MNHNVDFLVGGSTSSEGEGAQKQRGEIKCLPKEEVSVDGIVCKVDDMKDGEMKVYDVGDGRVLLIRDKGNFHAIGAKCTHYGAPLVNGALCNGRVRCPWHGACFDIKTGDIEDFPGLDSLPRFDVEIVEGSVKIHGTEALSSNRRVKQMECGSPEDDRTFLLVGGGYASVACAETLRQEGYKGKIIIMTNEPFLPYDRPKLSKACNATANDILLRKPEFYSVYDIEILVNKKAVSVDTMLRSVSFEDGTISTYDKLMIATGGNARTLDKLEGHDLENITPLRQLHEAHLVAERGKGKRVVVIGTSFIGLEVASYLIGKATSVTLVGLMPEPLQPILGTKVGGMVRKLFEDKGAKFVFGSSPARFLGSGKKITEVELENGTKLPADLCVIGIGVQPATEFLKEGSIALSQNGYIMVDKSMKTSRDDVYAAGDLTEFPLFMAGDAKVNIQHWQMAGQQGRIAALNMLGKDTEIRSVPFFWTVFFGKSLRYTGYGVGHDDIIIQGDLEGMKFIAYYTKGDYVVAVASLNFDPIVAQAAEMFNAGKTITKAEVSG</sequence>
<evidence type="ECO:0000256" key="7">
    <source>
        <dbReference type="ARBA" id="ARBA00023002"/>
    </source>
</evidence>
<keyword evidence="8" id="KW-0408">Iron</keyword>
<keyword evidence="7" id="KW-0560">Oxidoreductase</keyword>
<name>A0AAD9UDY8_RIDPI</name>
<dbReference type="PANTHER" id="PTHR43557:SF2">
    <property type="entry name" value="RIESKE DOMAIN-CONTAINING PROTEIN-RELATED"/>
    <property type="match status" value="1"/>
</dbReference>
<dbReference type="SUPFAM" id="SSF51905">
    <property type="entry name" value="FAD/NAD(P)-binding domain"/>
    <property type="match status" value="1"/>
</dbReference>
<reference evidence="12" key="1">
    <citation type="journal article" date="2023" name="Mol. Biol. Evol.">
        <title>Third-Generation Sequencing Reveals the Adaptive Role of the Epigenome in Three Deep-Sea Polychaetes.</title>
        <authorList>
            <person name="Perez M."/>
            <person name="Aroh O."/>
            <person name="Sun Y."/>
            <person name="Lan Y."/>
            <person name="Juniper S.K."/>
            <person name="Young C.R."/>
            <person name="Angers B."/>
            <person name="Qian P.Y."/>
        </authorList>
    </citation>
    <scope>NUCLEOTIDE SEQUENCE</scope>
    <source>
        <strain evidence="12">R07B-5</strain>
    </source>
</reference>
<keyword evidence="3" id="KW-0285">Flavoprotein</keyword>
<evidence type="ECO:0000259" key="11">
    <source>
        <dbReference type="PROSITE" id="PS51296"/>
    </source>
</evidence>
<dbReference type="GO" id="GO:0046872">
    <property type="term" value="F:metal ion binding"/>
    <property type="evidence" value="ECO:0007669"/>
    <property type="project" value="UniProtKB-KW"/>
</dbReference>
<evidence type="ECO:0000256" key="6">
    <source>
        <dbReference type="ARBA" id="ARBA00022827"/>
    </source>
</evidence>
<dbReference type="InterPro" id="IPR050446">
    <property type="entry name" value="FAD-oxidoreductase/Apoptosis"/>
</dbReference>
<evidence type="ECO:0000256" key="10">
    <source>
        <dbReference type="SAM" id="MobiDB-lite"/>
    </source>
</evidence>
<dbReference type="Pfam" id="PF07992">
    <property type="entry name" value="Pyr_redox_2"/>
    <property type="match status" value="1"/>
</dbReference>
<dbReference type="AlphaFoldDB" id="A0AAD9UDY8"/>
<keyword evidence="6" id="KW-0274">FAD</keyword>
<dbReference type="PROSITE" id="PS51296">
    <property type="entry name" value="RIESKE"/>
    <property type="match status" value="1"/>
</dbReference>
<dbReference type="InterPro" id="IPR023753">
    <property type="entry name" value="FAD/NAD-binding_dom"/>
</dbReference>
<dbReference type="Gene3D" id="3.30.390.30">
    <property type="match status" value="1"/>
</dbReference>
<evidence type="ECO:0000256" key="9">
    <source>
        <dbReference type="ARBA" id="ARBA00023014"/>
    </source>
</evidence>
<dbReference type="InterPro" id="IPR017941">
    <property type="entry name" value="Rieske_2Fe-2S"/>
</dbReference>
<keyword evidence="13" id="KW-1185">Reference proteome</keyword>
<comment type="cofactor">
    <cofactor evidence="1">
        <name>FAD</name>
        <dbReference type="ChEBI" id="CHEBI:57692"/>
    </cofactor>
</comment>
<dbReference type="Proteomes" id="UP001209878">
    <property type="component" value="Unassembled WGS sequence"/>
</dbReference>
<dbReference type="CDD" id="cd03478">
    <property type="entry name" value="Rieske_AIFL_N"/>
    <property type="match status" value="1"/>
</dbReference>
<evidence type="ECO:0000313" key="12">
    <source>
        <dbReference type="EMBL" id="KAK2185912.1"/>
    </source>
</evidence>
<evidence type="ECO:0000256" key="1">
    <source>
        <dbReference type="ARBA" id="ARBA00001974"/>
    </source>
</evidence>
<dbReference type="SUPFAM" id="SSF55424">
    <property type="entry name" value="FAD/NAD-linked reductases, dimerisation (C-terminal) domain"/>
    <property type="match status" value="1"/>
</dbReference>
<organism evidence="12 13">
    <name type="scientific">Ridgeia piscesae</name>
    <name type="common">Tubeworm</name>
    <dbReference type="NCBI Taxonomy" id="27915"/>
    <lineage>
        <taxon>Eukaryota</taxon>
        <taxon>Metazoa</taxon>
        <taxon>Spiralia</taxon>
        <taxon>Lophotrochozoa</taxon>
        <taxon>Annelida</taxon>
        <taxon>Polychaeta</taxon>
        <taxon>Sedentaria</taxon>
        <taxon>Canalipalpata</taxon>
        <taxon>Sabellida</taxon>
        <taxon>Siboglinidae</taxon>
        <taxon>Ridgeia</taxon>
    </lineage>
</organism>
<keyword evidence="9" id="KW-0411">Iron-sulfur</keyword>
<dbReference type="PRINTS" id="PR00411">
    <property type="entry name" value="PNDRDTASEI"/>
</dbReference>
<proteinExistence type="inferred from homology"/>
<gene>
    <name evidence="12" type="ORF">NP493_217g03019</name>
</gene>
<dbReference type="InterPro" id="IPR016156">
    <property type="entry name" value="FAD/NAD-linked_Rdtase_dimer_sf"/>
</dbReference>
<evidence type="ECO:0000256" key="4">
    <source>
        <dbReference type="ARBA" id="ARBA00022714"/>
    </source>
</evidence>
<dbReference type="InterPro" id="IPR036922">
    <property type="entry name" value="Rieske_2Fe-2S_sf"/>
</dbReference>
<dbReference type="GO" id="GO:0051537">
    <property type="term" value="F:2 iron, 2 sulfur cluster binding"/>
    <property type="evidence" value="ECO:0007669"/>
    <property type="project" value="UniProtKB-KW"/>
</dbReference>
<evidence type="ECO:0000256" key="2">
    <source>
        <dbReference type="ARBA" id="ARBA00006442"/>
    </source>
</evidence>
<protein>
    <recommendedName>
        <fullName evidence="11">Rieske domain-containing protein</fullName>
    </recommendedName>
</protein>
<evidence type="ECO:0000313" key="13">
    <source>
        <dbReference type="Proteomes" id="UP001209878"/>
    </source>
</evidence>
<dbReference type="FunFam" id="2.102.10.10:FF:000003">
    <property type="entry name" value="apoptosis-inducing factor 3 isoform X2"/>
    <property type="match status" value="1"/>
</dbReference>
<dbReference type="Gene3D" id="2.102.10.10">
    <property type="entry name" value="Rieske [2Fe-2S] iron-sulphur domain"/>
    <property type="match status" value="1"/>
</dbReference>
<comment type="caution">
    <text evidence="12">The sequence shown here is derived from an EMBL/GenBank/DDBJ whole genome shotgun (WGS) entry which is preliminary data.</text>
</comment>
<dbReference type="Gene3D" id="3.50.50.60">
    <property type="entry name" value="FAD/NAD(P)-binding domain"/>
    <property type="match status" value="2"/>
</dbReference>
<keyword evidence="5" id="KW-0479">Metal-binding</keyword>
<feature type="domain" description="Rieske" evidence="11">
    <location>
        <begin position="39"/>
        <end position="134"/>
    </location>
</feature>
<evidence type="ECO:0000256" key="3">
    <source>
        <dbReference type="ARBA" id="ARBA00022630"/>
    </source>
</evidence>
<comment type="similarity">
    <text evidence="2">Belongs to the FAD-dependent oxidoreductase family.</text>
</comment>
<dbReference type="GO" id="GO:0005737">
    <property type="term" value="C:cytoplasm"/>
    <property type="evidence" value="ECO:0007669"/>
    <property type="project" value="TreeGrafter"/>
</dbReference>
<dbReference type="Pfam" id="PF14759">
    <property type="entry name" value="Reductase_C"/>
    <property type="match status" value="1"/>
</dbReference>
<dbReference type="Pfam" id="PF00355">
    <property type="entry name" value="Rieske"/>
    <property type="match status" value="1"/>
</dbReference>
<dbReference type="PRINTS" id="PR00368">
    <property type="entry name" value="FADPNR"/>
</dbReference>
<keyword evidence="4" id="KW-0001">2Fe-2S</keyword>
<evidence type="ECO:0000256" key="8">
    <source>
        <dbReference type="ARBA" id="ARBA00023004"/>
    </source>
</evidence>
<feature type="region of interest" description="Disordered" evidence="10">
    <location>
        <begin position="1"/>
        <end position="25"/>
    </location>
</feature>
<evidence type="ECO:0000256" key="5">
    <source>
        <dbReference type="ARBA" id="ARBA00022723"/>
    </source>
</evidence>
<dbReference type="PANTHER" id="PTHR43557">
    <property type="entry name" value="APOPTOSIS-INDUCING FACTOR 1"/>
    <property type="match status" value="1"/>
</dbReference>
<accession>A0AAD9UDY8</accession>
<dbReference type="SUPFAM" id="SSF50022">
    <property type="entry name" value="ISP domain"/>
    <property type="match status" value="1"/>
</dbReference>
<dbReference type="InterPro" id="IPR036188">
    <property type="entry name" value="FAD/NAD-bd_sf"/>
</dbReference>
<dbReference type="EMBL" id="JAODUO010000218">
    <property type="protein sequence ID" value="KAK2185912.1"/>
    <property type="molecule type" value="Genomic_DNA"/>
</dbReference>